<comment type="similarity">
    <text evidence="1">Belongs to the PrpF family.</text>
</comment>
<sequence length="392" mass="40655">MTRIFAKVKSVPIPSSPDLLPVPCTLMRGGTSRGPFFLADELPADIAARDRVLLAALGSPDRRQIDGLGGAHPLTSKAAIVSRSATPGVDLDFLFAQLQPDSDQVDTTPNCGNMLAAVLPFAIERGLVEAGDETTTARILTLNTGMQCDVTVQTPGARLRYAGDTRIDGVPGSAAPVKISFLDTAGSVCPSMLPTGRVLDHVAFSTADGATHEVAATLIDNGMPMVLVRAADFGITGCESVAVLNADQELKSRLEALRLAAGPLMGLGDVAAKNYPKMCLLSAPAGGGAVSTRCFIPHVCHEAIGVLAAVTVATACVLEGAVAQGLAQAGSGLRRTVSVEHPSGEFSVELELDARDQQQIVSAALLRTARPIMRGEVLIPAALLNATNENHE</sequence>
<dbReference type="InterPro" id="IPR007400">
    <property type="entry name" value="PrpF-like"/>
</dbReference>
<dbReference type="NCBIfam" id="NF033377">
    <property type="entry name" value="OMA_tautomer"/>
    <property type="match status" value="1"/>
</dbReference>
<comment type="caution">
    <text evidence="3">The sequence shown here is derived from an EMBL/GenBank/DDBJ whole genome shotgun (WGS) entry which is preliminary data.</text>
</comment>
<dbReference type="AlphaFoldDB" id="A0A246WMX3"/>
<dbReference type="GO" id="GO:0016853">
    <property type="term" value="F:isomerase activity"/>
    <property type="evidence" value="ECO:0007669"/>
    <property type="project" value="UniProtKB-KW"/>
</dbReference>
<dbReference type="InterPro" id="IPR047687">
    <property type="entry name" value="OMA_tautomer-like"/>
</dbReference>
<dbReference type="PANTHER" id="PTHR43709">
    <property type="entry name" value="ACONITATE ISOMERASE-RELATED"/>
    <property type="match status" value="1"/>
</dbReference>
<evidence type="ECO:0000313" key="3">
    <source>
        <dbReference type="EMBL" id="OWY27690.1"/>
    </source>
</evidence>
<dbReference type="Proteomes" id="UP000197596">
    <property type="component" value="Unassembled WGS sequence"/>
</dbReference>
<keyword evidence="2" id="KW-0413">Isomerase</keyword>
<proteinExistence type="inferred from homology"/>
<evidence type="ECO:0000256" key="1">
    <source>
        <dbReference type="ARBA" id="ARBA00007673"/>
    </source>
</evidence>
<evidence type="ECO:0000256" key="2">
    <source>
        <dbReference type="ARBA" id="ARBA00023235"/>
    </source>
</evidence>
<evidence type="ECO:0000313" key="4">
    <source>
        <dbReference type="Proteomes" id="UP000197596"/>
    </source>
</evidence>
<name>A0A246WMX3_9BURK</name>
<accession>A0A246WMX3</accession>
<organism evidence="3 4">
    <name type="scientific">Herbaspirillum robiniae</name>
    <dbReference type="NCBI Taxonomy" id="2014887"/>
    <lineage>
        <taxon>Bacteria</taxon>
        <taxon>Pseudomonadati</taxon>
        <taxon>Pseudomonadota</taxon>
        <taxon>Betaproteobacteria</taxon>
        <taxon>Burkholderiales</taxon>
        <taxon>Oxalobacteraceae</taxon>
        <taxon>Herbaspirillum</taxon>
    </lineage>
</organism>
<dbReference type="Pfam" id="PF04303">
    <property type="entry name" value="PrpF"/>
    <property type="match status" value="1"/>
</dbReference>
<dbReference type="EMBL" id="NJGU01000010">
    <property type="protein sequence ID" value="OWY27690.1"/>
    <property type="molecule type" value="Genomic_DNA"/>
</dbReference>
<dbReference type="Gene3D" id="3.10.310.10">
    <property type="entry name" value="Diaminopimelate Epimerase, Chain A, domain 1"/>
    <property type="match status" value="2"/>
</dbReference>
<reference evidence="3 4" key="1">
    <citation type="submission" date="2017-06" db="EMBL/GenBank/DDBJ databases">
        <title>Herbaspirillum phytohormonus sp. nov., isolated from the root nodule of Robinia pseudoacacia in lead-zinc mine.</title>
        <authorList>
            <person name="Fan M."/>
            <person name="Lin Y."/>
        </authorList>
    </citation>
    <scope>NUCLEOTIDE SEQUENCE [LARGE SCALE GENOMIC DNA]</scope>
    <source>
        <strain evidence="3 4">HZ10</strain>
    </source>
</reference>
<dbReference type="PANTHER" id="PTHR43709:SF3">
    <property type="entry name" value="ISOMERASE YBHH-RELATED"/>
    <property type="match status" value="1"/>
</dbReference>
<gene>
    <name evidence="3" type="ORF">CEJ42_19230</name>
</gene>
<protein>
    <submittedName>
        <fullName evidence="3">PrpF protein</fullName>
    </submittedName>
</protein>
<dbReference type="SUPFAM" id="SSF54506">
    <property type="entry name" value="Diaminopimelate epimerase-like"/>
    <property type="match status" value="2"/>
</dbReference>